<evidence type="ECO:0000256" key="7">
    <source>
        <dbReference type="ARBA" id="ARBA00033769"/>
    </source>
</evidence>
<sequence>MSMTLFNPAYRRAQQDRRFSMTPEQYLTKHNIPEYLADAVRLLAESNDADPLGFLSAYFANILSGENVIFRDFAYIQMTARNRRSFIRHVCDTYQNFDQSEEITPESLHQLFCLICPDFPFEYVSCGHHICSLSQTSCSDSYPNKGGGLPFSQLLHYSSLFLFFSDFLRICAKEFVSANGETSEVDCTVIYGSILEASKKFDSLIVPDQAVLTDILCRNADELPQLMSFDDFVKALFNHKDIANALVEPRSYAELRESIERLLKSLSLDKNLTQARSKRKVRRNDKRTN</sequence>
<accession>A0A0H5QNE6</accession>
<reference evidence="9" key="1">
    <citation type="submission" date="2015-04" db="EMBL/GenBank/DDBJ databases">
        <title>The genome sequence of the plant pathogenic Rhizarian Plasmodiophora brassicae reveals insights in its biotrophic life cycle and the origin of chitin synthesis.</title>
        <authorList>
            <person name="Schwelm A."/>
            <person name="Fogelqvist J."/>
            <person name="Knaust A."/>
            <person name="Julke S."/>
            <person name="Lilja T."/>
            <person name="Dhandapani V."/>
            <person name="Bonilla-Rosso G."/>
            <person name="Karlsson M."/>
            <person name="Shevchenko A."/>
            <person name="Choi S.R."/>
            <person name="Kim H.G."/>
            <person name="Park J.Y."/>
            <person name="Lim Y.P."/>
            <person name="Ludwig-Muller J."/>
            <person name="Dixelius C."/>
        </authorList>
    </citation>
    <scope>NUCLEOTIDE SEQUENCE</scope>
    <source>
        <tissue evidence="9">Potato root galls</tissue>
    </source>
</reference>
<evidence type="ECO:0000256" key="1">
    <source>
        <dbReference type="ARBA" id="ARBA00004607"/>
    </source>
</evidence>
<comment type="function">
    <text evidence="8">Regulator of the tubulin polyglutamylase complex (TPGC) that controls cytoskeletal organization, nuclear shape, and cilium disassembly by balancing microtubule and actin assembly. Regulates the assembly and stability of the TPGC and thereby modulates polyglutamylation of the microtubule, which antagonizes MAP4 binding.</text>
</comment>
<evidence type="ECO:0000256" key="2">
    <source>
        <dbReference type="ARBA" id="ARBA00022490"/>
    </source>
</evidence>
<keyword evidence="4" id="KW-0493">Microtubule</keyword>
<evidence type="ECO:0000256" key="5">
    <source>
        <dbReference type="ARBA" id="ARBA00023212"/>
    </source>
</evidence>
<organism evidence="9">
    <name type="scientific">Spongospora subterranea</name>
    <dbReference type="NCBI Taxonomy" id="70186"/>
    <lineage>
        <taxon>Eukaryota</taxon>
        <taxon>Sar</taxon>
        <taxon>Rhizaria</taxon>
        <taxon>Endomyxa</taxon>
        <taxon>Phytomyxea</taxon>
        <taxon>Plasmodiophorida</taxon>
        <taxon>Plasmodiophoridae</taxon>
        <taxon>Spongospora</taxon>
    </lineage>
</organism>
<dbReference type="AlphaFoldDB" id="A0A0H5QNE6"/>
<protein>
    <recommendedName>
        <fullName evidence="7">Centriolar satellite-associated tubulin polyglutamylase complex regulator 1</fullName>
    </recommendedName>
</protein>
<evidence type="ECO:0000256" key="3">
    <source>
        <dbReference type="ARBA" id="ARBA00022553"/>
    </source>
</evidence>
<dbReference type="PANTHER" id="PTHR34252:SF1">
    <property type="entry name" value="CENTRIOLAR SATELLITE-ASSOCIATED TUBULIN POLYGLUTAMYLASE COMPLEX REGULATOR 1"/>
    <property type="match status" value="1"/>
</dbReference>
<evidence type="ECO:0000256" key="6">
    <source>
        <dbReference type="ARBA" id="ARBA00033750"/>
    </source>
</evidence>
<name>A0A0H5QNE6_9EUKA</name>
<keyword evidence="2" id="KW-0963">Cytoplasm</keyword>
<evidence type="ECO:0000313" key="9">
    <source>
        <dbReference type="EMBL" id="CRZ03102.1"/>
    </source>
</evidence>
<dbReference type="GO" id="GO:0005874">
    <property type="term" value="C:microtubule"/>
    <property type="evidence" value="ECO:0007669"/>
    <property type="project" value="UniProtKB-KW"/>
</dbReference>
<dbReference type="InterPro" id="IPR038968">
    <property type="entry name" value="CSTPP1"/>
</dbReference>
<dbReference type="PANTHER" id="PTHR34252">
    <property type="entry name" value="UPF0705 PROTEIN C11ORF49"/>
    <property type="match status" value="1"/>
</dbReference>
<keyword evidence="3" id="KW-0597">Phosphoprotein</keyword>
<evidence type="ECO:0000256" key="4">
    <source>
        <dbReference type="ARBA" id="ARBA00022701"/>
    </source>
</evidence>
<comment type="subcellular location">
    <subcellularLocation>
        <location evidence="1">Cytoplasm</location>
        <location evidence="1">Cytoskeleton</location>
        <location evidence="1">Microtubule organizing center</location>
        <location evidence="1">Centrosome</location>
        <location evidence="1">Centriolar satellite</location>
    </subcellularLocation>
</comment>
<dbReference type="Gene3D" id="1.20.890.10">
    <property type="entry name" value="cAMP-dependent protein kinase regulatory subunit, dimerization-anchoring domain"/>
    <property type="match status" value="1"/>
</dbReference>
<dbReference type="EMBL" id="HACM01002660">
    <property type="protein sequence ID" value="CRZ03102.1"/>
    <property type="molecule type" value="Transcribed_RNA"/>
</dbReference>
<evidence type="ECO:0000256" key="8">
    <source>
        <dbReference type="ARBA" id="ARBA00045673"/>
    </source>
</evidence>
<comment type="similarity">
    <text evidence="6">Belongs to the CSTPP1 family.</text>
</comment>
<dbReference type="GO" id="GO:0034451">
    <property type="term" value="C:centriolar satellite"/>
    <property type="evidence" value="ECO:0007669"/>
    <property type="project" value="UniProtKB-SubCell"/>
</dbReference>
<dbReference type="SUPFAM" id="SSF47391">
    <property type="entry name" value="Dimerization-anchoring domain of cAMP-dependent PK regulatory subunit"/>
    <property type="match status" value="1"/>
</dbReference>
<proteinExistence type="inferred from homology"/>
<keyword evidence="5" id="KW-0206">Cytoskeleton</keyword>